<dbReference type="AlphaFoldDB" id="A0A415LVZ1"/>
<dbReference type="EMBL" id="QROV01000029">
    <property type="protein sequence ID" value="RHL54360.1"/>
    <property type="molecule type" value="Genomic_DNA"/>
</dbReference>
<sequence>MFVDELLTLLPQLRIIGFIFLPHIRVYTIIYNDYACVIPYLKYIQEKRIKLAKEHMVDIEEVIFYVLSSPFLAEL</sequence>
<evidence type="ECO:0000313" key="2">
    <source>
        <dbReference type="Proteomes" id="UP000283616"/>
    </source>
</evidence>
<protein>
    <submittedName>
        <fullName evidence="1">Uncharacterized protein</fullName>
    </submittedName>
</protein>
<dbReference type="Proteomes" id="UP000283616">
    <property type="component" value="Unassembled WGS sequence"/>
</dbReference>
<comment type="caution">
    <text evidence="1">The sequence shown here is derived from an EMBL/GenBank/DDBJ whole genome shotgun (WGS) entry which is preliminary data.</text>
</comment>
<organism evidence="1 2">
    <name type="scientific">Bacteroides thetaiotaomicron</name>
    <dbReference type="NCBI Taxonomy" id="818"/>
    <lineage>
        <taxon>Bacteria</taxon>
        <taxon>Pseudomonadati</taxon>
        <taxon>Bacteroidota</taxon>
        <taxon>Bacteroidia</taxon>
        <taxon>Bacteroidales</taxon>
        <taxon>Bacteroidaceae</taxon>
        <taxon>Bacteroides</taxon>
    </lineage>
</organism>
<accession>A0A415LVZ1</accession>
<proteinExistence type="predicted"/>
<gene>
    <name evidence="1" type="ORF">DW011_20795</name>
</gene>
<evidence type="ECO:0000313" key="1">
    <source>
        <dbReference type="EMBL" id="RHL54360.1"/>
    </source>
</evidence>
<name>A0A415LVZ1_BACT4</name>
<reference evidence="1 2" key="1">
    <citation type="submission" date="2018-08" db="EMBL/GenBank/DDBJ databases">
        <title>A genome reference for cultivated species of the human gut microbiota.</title>
        <authorList>
            <person name="Zou Y."/>
            <person name="Xue W."/>
            <person name="Luo G."/>
        </authorList>
    </citation>
    <scope>NUCLEOTIDE SEQUENCE [LARGE SCALE GENOMIC DNA]</scope>
    <source>
        <strain evidence="1 2">AF37-12</strain>
    </source>
</reference>